<keyword evidence="1" id="KW-0677">Repeat</keyword>
<dbReference type="GO" id="GO:0001786">
    <property type="term" value="F:phosphatidylserine binding"/>
    <property type="evidence" value="ECO:0007669"/>
    <property type="project" value="TreeGrafter"/>
</dbReference>
<protein>
    <submittedName>
        <fullName evidence="4">Synaptotagmin-12</fullName>
    </submittedName>
</protein>
<dbReference type="GO" id="GO:0005509">
    <property type="term" value="F:calcium ion binding"/>
    <property type="evidence" value="ECO:0007669"/>
    <property type="project" value="TreeGrafter"/>
</dbReference>
<proteinExistence type="predicted"/>
<dbReference type="GO" id="GO:0098793">
    <property type="term" value="C:presynapse"/>
    <property type="evidence" value="ECO:0007669"/>
    <property type="project" value="GOC"/>
</dbReference>
<feature type="region of interest" description="Disordered" evidence="2">
    <location>
        <begin position="1"/>
        <end position="33"/>
    </location>
</feature>
<dbReference type="InterPro" id="IPR001565">
    <property type="entry name" value="Synaptotagmin"/>
</dbReference>
<keyword evidence="5" id="KW-1185">Reference proteome</keyword>
<dbReference type="Proteomes" id="UP000886998">
    <property type="component" value="Unassembled WGS sequence"/>
</dbReference>
<feature type="domain" description="C2" evidence="3">
    <location>
        <begin position="149"/>
        <end position="282"/>
    </location>
</feature>
<dbReference type="InterPro" id="IPR035892">
    <property type="entry name" value="C2_domain_sf"/>
</dbReference>
<gene>
    <name evidence="4" type="primary">Syt12</name>
    <name evidence="4" type="ORF">TNIN_378131</name>
</gene>
<dbReference type="EMBL" id="BMAV01002787">
    <property type="protein sequence ID" value="GFY41946.1"/>
    <property type="molecule type" value="Genomic_DNA"/>
</dbReference>
<dbReference type="GO" id="GO:0005886">
    <property type="term" value="C:plasma membrane"/>
    <property type="evidence" value="ECO:0007669"/>
    <property type="project" value="TreeGrafter"/>
</dbReference>
<dbReference type="PRINTS" id="PR00399">
    <property type="entry name" value="SYNAPTOTAGMN"/>
</dbReference>
<evidence type="ECO:0000259" key="3">
    <source>
        <dbReference type="PROSITE" id="PS50004"/>
    </source>
</evidence>
<evidence type="ECO:0000256" key="2">
    <source>
        <dbReference type="SAM" id="MobiDB-lite"/>
    </source>
</evidence>
<dbReference type="AlphaFoldDB" id="A0A8X6WXI0"/>
<dbReference type="PANTHER" id="PTHR10024">
    <property type="entry name" value="SYNAPTOTAGMIN"/>
    <property type="match status" value="1"/>
</dbReference>
<dbReference type="SUPFAM" id="SSF49562">
    <property type="entry name" value="C2 domain (Calcium/lipid-binding domain, CaLB)"/>
    <property type="match status" value="2"/>
</dbReference>
<evidence type="ECO:0000256" key="1">
    <source>
        <dbReference type="ARBA" id="ARBA00022737"/>
    </source>
</evidence>
<reference evidence="4" key="1">
    <citation type="submission" date="2020-08" db="EMBL/GenBank/DDBJ databases">
        <title>Multicomponent nature underlies the extraordinary mechanical properties of spider dragline silk.</title>
        <authorList>
            <person name="Kono N."/>
            <person name="Nakamura H."/>
            <person name="Mori M."/>
            <person name="Yoshida Y."/>
            <person name="Ohtoshi R."/>
            <person name="Malay A.D."/>
            <person name="Moran D.A.P."/>
            <person name="Tomita M."/>
            <person name="Numata K."/>
            <person name="Arakawa K."/>
        </authorList>
    </citation>
    <scope>NUCLEOTIDE SEQUENCE</scope>
</reference>
<dbReference type="OrthoDB" id="67700at2759"/>
<evidence type="ECO:0000313" key="4">
    <source>
        <dbReference type="EMBL" id="GFY41946.1"/>
    </source>
</evidence>
<accession>A0A8X6WXI0</accession>
<dbReference type="GO" id="GO:0005544">
    <property type="term" value="F:calcium-dependent phospholipid binding"/>
    <property type="evidence" value="ECO:0007669"/>
    <property type="project" value="TreeGrafter"/>
</dbReference>
<dbReference type="PANTHER" id="PTHR10024:SF252">
    <property type="entry name" value="SYNAPTOTAGMIN-12"/>
    <property type="match status" value="1"/>
</dbReference>
<dbReference type="GO" id="GO:0048488">
    <property type="term" value="P:synaptic vesicle endocytosis"/>
    <property type="evidence" value="ECO:0007669"/>
    <property type="project" value="TreeGrafter"/>
</dbReference>
<evidence type="ECO:0000313" key="5">
    <source>
        <dbReference type="Proteomes" id="UP000886998"/>
    </source>
</evidence>
<dbReference type="GO" id="GO:0048791">
    <property type="term" value="P:calcium ion-regulated exocytosis of neurotransmitter"/>
    <property type="evidence" value="ECO:0007669"/>
    <property type="project" value="TreeGrafter"/>
</dbReference>
<dbReference type="GO" id="GO:0030276">
    <property type="term" value="F:clathrin binding"/>
    <property type="evidence" value="ECO:0007669"/>
    <property type="project" value="TreeGrafter"/>
</dbReference>
<dbReference type="GO" id="GO:0000149">
    <property type="term" value="F:SNARE binding"/>
    <property type="evidence" value="ECO:0007669"/>
    <property type="project" value="TreeGrafter"/>
</dbReference>
<dbReference type="Gene3D" id="2.60.40.150">
    <property type="entry name" value="C2 domain"/>
    <property type="match status" value="2"/>
</dbReference>
<dbReference type="FunFam" id="2.60.40.150:FF:000080">
    <property type="entry name" value="Putative synaptotagmin-12"/>
    <property type="match status" value="1"/>
</dbReference>
<name>A0A8X6WXI0_9ARAC</name>
<feature type="domain" description="C2" evidence="3">
    <location>
        <begin position="1"/>
        <end position="138"/>
    </location>
</feature>
<dbReference type="SMART" id="SM00239">
    <property type="entry name" value="C2"/>
    <property type="match status" value="1"/>
</dbReference>
<dbReference type="GO" id="GO:0070382">
    <property type="term" value="C:exocytic vesicle"/>
    <property type="evidence" value="ECO:0007669"/>
    <property type="project" value="TreeGrafter"/>
</dbReference>
<dbReference type="PROSITE" id="PS50004">
    <property type="entry name" value="C2"/>
    <property type="match status" value="2"/>
</dbReference>
<comment type="caution">
    <text evidence="4">The sequence shown here is derived from an EMBL/GenBank/DDBJ whole genome shotgun (WGS) entry which is preliminary data.</text>
</comment>
<sequence length="289" mass="33104">MRRRPQQNGRAYRNDPERPEPDGIRHSCSKGGQLHTCQRGSRRNFHHADSGNQLIQIISYLVNHVLAYYFSYRQKLHRDNANPEYNERFVFSAPKNTVRDRTLKCIAYTCDKSSNTLLGQVELKLANVDFRDVYTAWFPLIDTKRKPVGCGELLFSLSYLPTAERLTVVVVKARNLVWTDEKESADPFVKIYLLQKGKKISKKKTSVKKGDRNPVFNEAMIFSVPAGALQNIQLRLTLAEYQIEGKTPAVGHVFVGPHCSGKQLSHWNQMISAPRKPIAMWHPLKKREG</sequence>
<feature type="compositionally biased region" description="Basic and acidic residues" evidence="2">
    <location>
        <begin position="12"/>
        <end position="25"/>
    </location>
</feature>
<organism evidence="4 5">
    <name type="scientific">Trichonephila inaurata madagascariensis</name>
    <dbReference type="NCBI Taxonomy" id="2747483"/>
    <lineage>
        <taxon>Eukaryota</taxon>
        <taxon>Metazoa</taxon>
        <taxon>Ecdysozoa</taxon>
        <taxon>Arthropoda</taxon>
        <taxon>Chelicerata</taxon>
        <taxon>Arachnida</taxon>
        <taxon>Araneae</taxon>
        <taxon>Araneomorphae</taxon>
        <taxon>Entelegynae</taxon>
        <taxon>Araneoidea</taxon>
        <taxon>Nephilidae</taxon>
        <taxon>Trichonephila</taxon>
        <taxon>Trichonephila inaurata</taxon>
    </lineage>
</organism>
<dbReference type="Pfam" id="PF00168">
    <property type="entry name" value="C2"/>
    <property type="match status" value="2"/>
</dbReference>
<dbReference type="InterPro" id="IPR000008">
    <property type="entry name" value="C2_dom"/>
</dbReference>